<sequence length="812" mass="93308">MPPQARFLSRVIVIKKKADEKKDWMDKAIILGNFISTAGDLAPFPYLKSAGGILVMLLQPVQQMQKNQDSYEQLTDSIVEILQILVDEVIANVEAAAQSPRFKETTIRVNECLQEIQNDVAKMKRKSTVMQYLSSASIRDRLDEYRSRIDRLRINFILQNTIATRLAVDLMSRSPPTSSADATITDDAVVPGYRSFTYGDLELVKEVDQQPQFDWYRQYLAKSTQADFADSKHVWLYQGEKGLKKWKQDLELLSKIRHPNIIQMFGYSKTPEHAALVFHQGPSLRVDGYLEMFSDDPIELTIQEYQVINGYRTGFEYLRHCMLDFDFDFFTSLLMVDGTSDCEHSDHIIALQTHVVLETGMTLLAFHVTPSLTHRIPNHYGASGSSLCEIPSTWSTNPHQKVINTLRTTNAYIQHPPDIHRPPAIHLIDVMSGFCTLLESQFFKLDSLTQRGTVINDLGLIDAGSGRRHWLLQETAELMTRAEAPVWRGSVSTTIVIQQRCTNLRGYTRFSFPASWLQGGETYADWSFKLPSLNSDFAMKILFSYVNVILSEIESRAERYRRPVITTQLACEFRLEGKRDCKPWMTTRYSWGCQLVSYEYRAVMYGKLTHPSYFLFVSDPTLSKKRRPCGDPDMYWSIDPSGTERLGPTELLRTGLVLPKVKWVSYDLEFSYKVLNRFRLLLRKCGVDPSNAKEISELLDIPFIPLQEHYTHRQRKNNKRRASSLPPPGSGRFFSQDYCYSNTSDEVLYSTAPDGVLSHERKRERDTIPRINQRYSRIAALTPAITTAALCLEMNDKFWGPSFPKERFRCYI</sequence>
<evidence type="ECO:0000313" key="1">
    <source>
        <dbReference type="EMBL" id="KIJ45351.1"/>
    </source>
</evidence>
<accession>A0A0C9W2T5</accession>
<proteinExistence type="predicted"/>
<organism evidence="1 2">
    <name type="scientific">Sphaerobolus stellatus (strain SS14)</name>
    <dbReference type="NCBI Taxonomy" id="990650"/>
    <lineage>
        <taxon>Eukaryota</taxon>
        <taxon>Fungi</taxon>
        <taxon>Dikarya</taxon>
        <taxon>Basidiomycota</taxon>
        <taxon>Agaricomycotina</taxon>
        <taxon>Agaricomycetes</taxon>
        <taxon>Phallomycetidae</taxon>
        <taxon>Geastrales</taxon>
        <taxon>Sphaerobolaceae</taxon>
        <taxon>Sphaerobolus</taxon>
    </lineage>
</organism>
<dbReference type="CDD" id="cd21037">
    <property type="entry name" value="MLKL_NTD"/>
    <property type="match status" value="1"/>
</dbReference>
<dbReference type="Gene3D" id="1.20.930.20">
    <property type="entry name" value="Adaptor protein Cbl, N-terminal domain"/>
    <property type="match status" value="1"/>
</dbReference>
<dbReference type="Gene3D" id="1.10.510.10">
    <property type="entry name" value="Transferase(Phosphotransferase) domain 1"/>
    <property type="match status" value="1"/>
</dbReference>
<evidence type="ECO:0000313" key="2">
    <source>
        <dbReference type="Proteomes" id="UP000054279"/>
    </source>
</evidence>
<dbReference type="Proteomes" id="UP000054279">
    <property type="component" value="Unassembled WGS sequence"/>
</dbReference>
<dbReference type="HOGENOM" id="CLU_347531_0_0_1"/>
<reference evidence="1 2" key="1">
    <citation type="submission" date="2014-06" db="EMBL/GenBank/DDBJ databases">
        <title>Evolutionary Origins and Diversification of the Mycorrhizal Mutualists.</title>
        <authorList>
            <consortium name="DOE Joint Genome Institute"/>
            <consortium name="Mycorrhizal Genomics Consortium"/>
            <person name="Kohler A."/>
            <person name="Kuo A."/>
            <person name="Nagy L.G."/>
            <person name="Floudas D."/>
            <person name="Copeland A."/>
            <person name="Barry K.W."/>
            <person name="Cichocki N."/>
            <person name="Veneault-Fourrey C."/>
            <person name="LaButti K."/>
            <person name="Lindquist E.A."/>
            <person name="Lipzen A."/>
            <person name="Lundell T."/>
            <person name="Morin E."/>
            <person name="Murat C."/>
            <person name="Riley R."/>
            <person name="Ohm R."/>
            <person name="Sun H."/>
            <person name="Tunlid A."/>
            <person name="Henrissat B."/>
            <person name="Grigoriev I.V."/>
            <person name="Hibbett D.S."/>
            <person name="Martin F."/>
        </authorList>
    </citation>
    <scope>NUCLEOTIDE SEQUENCE [LARGE SCALE GENOMIC DNA]</scope>
    <source>
        <strain evidence="1 2">SS14</strain>
    </source>
</reference>
<protein>
    <submittedName>
        <fullName evidence="1">Unplaced genomic scaffold SPHSTscaffold_37, whole genome shotgun sequence</fullName>
    </submittedName>
</protein>
<dbReference type="OrthoDB" id="3017812at2759"/>
<dbReference type="AlphaFoldDB" id="A0A0C9W2T5"/>
<gene>
    <name evidence="1" type="ORF">M422DRAFT_778945</name>
</gene>
<dbReference type="InterPro" id="IPR059179">
    <property type="entry name" value="MLKL-like_MCAfunc"/>
</dbReference>
<dbReference type="EMBL" id="KN837112">
    <property type="protein sequence ID" value="KIJ45351.1"/>
    <property type="molecule type" value="Genomic_DNA"/>
</dbReference>
<name>A0A0C9W2T5_SPHS4</name>
<dbReference type="GO" id="GO:0007166">
    <property type="term" value="P:cell surface receptor signaling pathway"/>
    <property type="evidence" value="ECO:0007669"/>
    <property type="project" value="InterPro"/>
</dbReference>
<dbReference type="InterPro" id="IPR036537">
    <property type="entry name" value="Adaptor_Cbl_N_dom_sf"/>
</dbReference>
<keyword evidence="2" id="KW-1185">Reference proteome</keyword>